<name>A0A2Z5FU03_9BACT</name>
<dbReference type="KEGG" id="abas:ACPOL_0595"/>
<sequence length="58" mass="6069">MKEASALASHRIARATSSGCPPLPIESAFQNKRQEQQGVHAGGGVQKADGEIRANPTL</sequence>
<dbReference type="Proteomes" id="UP000253606">
    <property type="component" value="Chromosome"/>
</dbReference>
<keyword evidence="3" id="KW-1185">Reference proteome</keyword>
<proteinExistence type="predicted"/>
<evidence type="ECO:0000313" key="2">
    <source>
        <dbReference type="EMBL" id="AXC09966.1"/>
    </source>
</evidence>
<gene>
    <name evidence="2" type="ORF">ACPOL_0595</name>
</gene>
<dbReference type="AlphaFoldDB" id="A0A2Z5FU03"/>
<accession>A0A2Z5FU03</accession>
<evidence type="ECO:0000256" key="1">
    <source>
        <dbReference type="SAM" id="MobiDB-lite"/>
    </source>
</evidence>
<feature type="region of interest" description="Disordered" evidence="1">
    <location>
        <begin position="1"/>
        <end position="58"/>
    </location>
</feature>
<evidence type="ECO:0000313" key="3">
    <source>
        <dbReference type="Proteomes" id="UP000253606"/>
    </source>
</evidence>
<organism evidence="2 3">
    <name type="scientific">Acidisarcina polymorpha</name>
    <dbReference type="NCBI Taxonomy" id="2211140"/>
    <lineage>
        <taxon>Bacteria</taxon>
        <taxon>Pseudomonadati</taxon>
        <taxon>Acidobacteriota</taxon>
        <taxon>Terriglobia</taxon>
        <taxon>Terriglobales</taxon>
        <taxon>Acidobacteriaceae</taxon>
        <taxon>Acidisarcina</taxon>
    </lineage>
</organism>
<protein>
    <submittedName>
        <fullName evidence="2">Uncharacterized protein</fullName>
    </submittedName>
</protein>
<reference evidence="2 3" key="1">
    <citation type="journal article" date="2018" name="Front. Microbiol.">
        <title>Hydrolytic Capabilities as a Key to Environmental Success: Chitinolytic and Cellulolytic Acidobacteria From Acidic Sub-arctic Soils and Boreal Peatlands.</title>
        <authorList>
            <person name="Belova S.E."/>
            <person name="Ravin N.V."/>
            <person name="Pankratov T.A."/>
            <person name="Rakitin A.L."/>
            <person name="Ivanova A.A."/>
            <person name="Beletsky A.V."/>
            <person name="Mardanov A.V."/>
            <person name="Sinninghe Damste J.S."/>
            <person name="Dedysh S.N."/>
        </authorList>
    </citation>
    <scope>NUCLEOTIDE SEQUENCE [LARGE SCALE GENOMIC DNA]</scope>
    <source>
        <strain evidence="2 3">SBC82</strain>
    </source>
</reference>
<dbReference type="EMBL" id="CP030840">
    <property type="protein sequence ID" value="AXC09966.1"/>
    <property type="molecule type" value="Genomic_DNA"/>
</dbReference>